<dbReference type="Gene3D" id="1.25.40.10">
    <property type="entry name" value="Tetratricopeptide repeat domain"/>
    <property type="match status" value="1"/>
</dbReference>
<dbReference type="Pfam" id="PF12844">
    <property type="entry name" value="HTH_19"/>
    <property type="match status" value="1"/>
</dbReference>
<dbReference type="InterPro" id="IPR010982">
    <property type="entry name" value="Lambda_DNA-bd_dom_sf"/>
</dbReference>
<reference evidence="2 3" key="1">
    <citation type="submission" date="2020-03" db="EMBL/GenBank/DDBJ databases">
        <title>Soil Listeria distribution.</title>
        <authorList>
            <person name="Liao J."/>
            <person name="Wiedmann M."/>
        </authorList>
    </citation>
    <scope>NUCLEOTIDE SEQUENCE [LARGE SCALE GENOMIC DNA]</scope>
    <source>
        <strain evidence="2 3">FSL L7-1523</strain>
    </source>
</reference>
<gene>
    <name evidence="2" type="ORF">HB943_05360</name>
</gene>
<name>A0A841Z418_9LIST</name>
<dbReference type="Pfam" id="PF21259">
    <property type="entry name" value="Rgg_C"/>
    <property type="match status" value="1"/>
</dbReference>
<feature type="domain" description="HTH cro/C1-type" evidence="1">
    <location>
        <begin position="13"/>
        <end position="66"/>
    </location>
</feature>
<dbReference type="PROSITE" id="PS50943">
    <property type="entry name" value="HTH_CROC1"/>
    <property type="match status" value="1"/>
</dbReference>
<dbReference type="InterPro" id="IPR053163">
    <property type="entry name" value="HTH-type_regulator_Rgg"/>
</dbReference>
<dbReference type="PANTHER" id="PTHR37038:SF13">
    <property type="entry name" value="HTH CRO_C1-TYPE DOMAIN-CONTAINING PROTEIN"/>
    <property type="match status" value="1"/>
</dbReference>
<dbReference type="EMBL" id="JAARRL010000006">
    <property type="protein sequence ID" value="MBC1500024.1"/>
    <property type="molecule type" value="Genomic_DNA"/>
</dbReference>
<evidence type="ECO:0000313" key="3">
    <source>
        <dbReference type="Proteomes" id="UP000564536"/>
    </source>
</evidence>
<proteinExistence type="predicted"/>
<dbReference type="RefSeq" id="WP_185425099.1">
    <property type="nucleotide sequence ID" value="NZ_JAARRL010000006.1"/>
</dbReference>
<evidence type="ECO:0000313" key="2">
    <source>
        <dbReference type="EMBL" id="MBC1500024.1"/>
    </source>
</evidence>
<dbReference type="InterPro" id="IPR011990">
    <property type="entry name" value="TPR-like_helical_dom_sf"/>
</dbReference>
<dbReference type="InterPro" id="IPR001387">
    <property type="entry name" value="Cro/C1-type_HTH"/>
</dbReference>
<comment type="caution">
    <text evidence="2">The sequence shown here is derived from an EMBL/GenBank/DDBJ whole genome shotgun (WGS) entry which is preliminary data.</text>
</comment>
<accession>A0A841Z418</accession>
<dbReference type="SMART" id="SM00530">
    <property type="entry name" value="HTH_XRE"/>
    <property type="match status" value="1"/>
</dbReference>
<sequence length="296" mass="35366">MNSINSKNIGIVLKKLREIKSKSQEDVASANLTRSTISRIENNKLNPSFDSVITYLENINVTLSDFIQFSSTIFMDEKDEIIAEMRNLKHSVYEDPINHLINRINEFLKHTEDYQLTEYRAALLALIEISREHSYLAGKKYVEFIWDRLKKQDEFLPSDIYILSYTFYTFEPETAINIINRLEKYIQKYTHISDLKRTHAAIFINMISYLKENNLIEKTGTYIETALTLSKNLQDHILVYQCYYRKAEYLYFKGKRNEAIRLRDKSFAYFKFTENEIMYNDFVKQWELFLEKYNLQ</sequence>
<dbReference type="PANTHER" id="PTHR37038">
    <property type="entry name" value="TRANSCRIPTIONAL REGULATOR-RELATED"/>
    <property type="match status" value="1"/>
</dbReference>
<dbReference type="AlphaFoldDB" id="A0A841Z418"/>
<dbReference type="CDD" id="cd00093">
    <property type="entry name" value="HTH_XRE"/>
    <property type="match status" value="1"/>
</dbReference>
<evidence type="ECO:0000259" key="1">
    <source>
        <dbReference type="PROSITE" id="PS50943"/>
    </source>
</evidence>
<dbReference type="GO" id="GO:0003677">
    <property type="term" value="F:DNA binding"/>
    <property type="evidence" value="ECO:0007669"/>
    <property type="project" value="InterPro"/>
</dbReference>
<dbReference type="SUPFAM" id="SSF47413">
    <property type="entry name" value="lambda repressor-like DNA-binding domains"/>
    <property type="match status" value="1"/>
</dbReference>
<dbReference type="SUPFAM" id="SSF48452">
    <property type="entry name" value="TPR-like"/>
    <property type="match status" value="1"/>
</dbReference>
<organism evidence="2 3">
    <name type="scientific">Listeria weihenstephanensis</name>
    <dbReference type="NCBI Taxonomy" id="1006155"/>
    <lineage>
        <taxon>Bacteria</taxon>
        <taxon>Bacillati</taxon>
        <taxon>Bacillota</taxon>
        <taxon>Bacilli</taxon>
        <taxon>Bacillales</taxon>
        <taxon>Listeriaceae</taxon>
        <taxon>Listeria</taxon>
    </lineage>
</organism>
<dbReference type="Proteomes" id="UP000564536">
    <property type="component" value="Unassembled WGS sequence"/>
</dbReference>
<dbReference type="InterPro" id="IPR010057">
    <property type="entry name" value="Transcription_activator_Rgg_C"/>
</dbReference>
<protein>
    <submittedName>
        <fullName evidence="2">Helix-turn-helix transcriptional regulator</fullName>
    </submittedName>
</protein>